<dbReference type="PANTHER" id="PTHR44196:SF1">
    <property type="entry name" value="DEHYDROGENASE_REDUCTASE SDR FAMILY MEMBER 7B"/>
    <property type="match status" value="1"/>
</dbReference>
<dbReference type="CDD" id="cd05233">
    <property type="entry name" value="SDR_c"/>
    <property type="match status" value="1"/>
</dbReference>
<accession>A0A934KCL0</accession>
<keyword evidence="2" id="KW-0560">Oxidoreductase</keyword>
<dbReference type="InterPro" id="IPR036291">
    <property type="entry name" value="NAD(P)-bd_dom_sf"/>
</dbReference>
<dbReference type="GO" id="GO:0016491">
    <property type="term" value="F:oxidoreductase activity"/>
    <property type="evidence" value="ECO:0007669"/>
    <property type="project" value="UniProtKB-KW"/>
</dbReference>
<dbReference type="PRINTS" id="PR00081">
    <property type="entry name" value="GDHRDH"/>
</dbReference>
<dbReference type="RefSeq" id="WP_338204502.1">
    <property type="nucleotide sequence ID" value="NZ_JAEKNR010000214.1"/>
</dbReference>
<name>A0A934KCL0_9BACT</name>
<dbReference type="EMBL" id="JAEKNR010000214">
    <property type="protein sequence ID" value="MBJ7600598.1"/>
    <property type="molecule type" value="Genomic_DNA"/>
</dbReference>
<dbReference type="PANTHER" id="PTHR44196">
    <property type="entry name" value="DEHYDROGENASE/REDUCTASE SDR FAMILY MEMBER 7B"/>
    <property type="match status" value="1"/>
</dbReference>
<protein>
    <submittedName>
        <fullName evidence="4">SDR family NAD(P)-dependent oxidoreductase</fullName>
    </submittedName>
</protein>
<organism evidence="4 5">
    <name type="scientific">Candidatus Nephthysia bennettiae</name>
    <dbReference type="NCBI Taxonomy" id="3127016"/>
    <lineage>
        <taxon>Bacteria</taxon>
        <taxon>Bacillati</taxon>
        <taxon>Candidatus Dormiibacterota</taxon>
        <taxon>Candidatus Dormibacteria</taxon>
        <taxon>Candidatus Dormibacterales</taxon>
        <taxon>Candidatus Dormibacteraceae</taxon>
        <taxon>Candidatus Nephthysia</taxon>
    </lineage>
</organism>
<evidence type="ECO:0000313" key="5">
    <source>
        <dbReference type="Proteomes" id="UP000612893"/>
    </source>
</evidence>
<dbReference type="InterPro" id="IPR002347">
    <property type="entry name" value="SDR_fam"/>
</dbReference>
<evidence type="ECO:0000256" key="1">
    <source>
        <dbReference type="ARBA" id="ARBA00006484"/>
    </source>
</evidence>
<evidence type="ECO:0000313" key="4">
    <source>
        <dbReference type="EMBL" id="MBJ7600598.1"/>
    </source>
</evidence>
<sequence>MELNEKVAVITGGASGIGRACALAMAGRGARIVIADVNEERTAQTLAEIEAAGGWARGFDCDVTRDGQVERLAERVLGEVGRADLLMNNAGVVLGGPFEKIPMEDWQWILDVNLLGPIRCLRAFLPHMLERGSGYVVNTASFAGLVAHNPLTIPYDTTKHGVVGLSAGLALYLRPRGIGVSVLCPGYVATNLSENYRFRGLEEAAVGPARMPDSVVTPEELAGKVVDAVEAGRFMIFSQPEHARIWAKRAQDVDAHIARQLEVLAAQQPAV</sequence>
<dbReference type="SUPFAM" id="SSF51735">
    <property type="entry name" value="NAD(P)-binding Rossmann-fold domains"/>
    <property type="match status" value="1"/>
</dbReference>
<gene>
    <name evidence="4" type="ORF">JF922_21335</name>
</gene>
<evidence type="ECO:0000256" key="3">
    <source>
        <dbReference type="RuleBase" id="RU000363"/>
    </source>
</evidence>
<evidence type="ECO:0000256" key="2">
    <source>
        <dbReference type="ARBA" id="ARBA00023002"/>
    </source>
</evidence>
<dbReference type="FunFam" id="3.40.50.720:FF:000084">
    <property type="entry name" value="Short-chain dehydrogenase reductase"/>
    <property type="match status" value="1"/>
</dbReference>
<proteinExistence type="inferred from homology"/>
<reference evidence="4" key="1">
    <citation type="submission" date="2020-10" db="EMBL/GenBank/DDBJ databases">
        <title>Ca. Dormibacterota MAGs.</title>
        <authorList>
            <person name="Montgomery K."/>
        </authorList>
    </citation>
    <scope>NUCLEOTIDE SEQUENCE [LARGE SCALE GENOMIC DNA]</scope>
    <source>
        <strain evidence="4">SC8812_S17_10</strain>
    </source>
</reference>
<comment type="similarity">
    <text evidence="1 3">Belongs to the short-chain dehydrogenases/reductases (SDR) family.</text>
</comment>
<keyword evidence="5" id="KW-1185">Reference proteome</keyword>
<dbReference type="Pfam" id="PF00106">
    <property type="entry name" value="adh_short"/>
    <property type="match status" value="1"/>
</dbReference>
<dbReference type="PRINTS" id="PR00080">
    <property type="entry name" value="SDRFAMILY"/>
</dbReference>
<dbReference type="Proteomes" id="UP000612893">
    <property type="component" value="Unassembled WGS sequence"/>
</dbReference>
<dbReference type="AlphaFoldDB" id="A0A934KCL0"/>
<comment type="caution">
    <text evidence="4">The sequence shown here is derived from an EMBL/GenBank/DDBJ whole genome shotgun (WGS) entry which is preliminary data.</text>
</comment>
<dbReference type="Gene3D" id="3.40.50.720">
    <property type="entry name" value="NAD(P)-binding Rossmann-like Domain"/>
    <property type="match status" value="1"/>
</dbReference>